<evidence type="ECO:0000313" key="1">
    <source>
        <dbReference type="EMBL" id="EFA08695.1"/>
    </source>
</evidence>
<dbReference type="EMBL" id="KQ971361">
    <property type="protein sequence ID" value="EFA08695.1"/>
    <property type="molecule type" value="Genomic_DNA"/>
</dbReference>
<name>D6WWD4_TRICA</name>
<dbReference type="Proteomes" id="UP000007266">
    <property type="component" value="Linkage group 8"/>
</dbReference>
<gene>
    <name evidence="1" type="primary">GLEAN_06366</name>
    <name evidence="1" type="ORF">TcasGA2_TC006366</name>
</gene>
<accession>D6WWD4</accession>
<sequence length="39" mass="4856">MPHRNIEKTRKTRMKFEKARQTITNPKRMRPQIPYTRSQ</sequence>
<reference evidence="1 2" key="1">
    <citation type="journal article" date="2008" name="Nature">
        <title>The genome of the model beetle and pest Tribolium castaneum.</title>
        <authorList>
            <consortium name="Tribolium Genome Sequencing Consortium"/>
            <person name="Richards S."/>
            <person name="Gibbs R.A."/>
            <person name="Weinstock G.M."/>
            <person name="Brown S.J."/>
            <person name="Denell R."/>
            <person name="Beeman R.W."/>
            <person name="Gibbs R."/>
            <person name="Beeman R.W."/>
            <person name="Brown S.J."/>
            <person name="Bucher G."/>
            <person name="Friedrich M."/>
            <person name="Grimmelikhuijzen C.J."/>
            <person name="Klingler M."/>
            <person name="Lorenzen M."/>
            <person name="Richards S."/>
            <person name="Roth S."/>
            <person name="Schroder R."/>
            <person name="Tautz D."/>
            <person name="Zdobnov E.M."/>
            <person name="Muzny D."/>
            <person name="Gibbs R.A."/>
            <person name="Weinstock G.M."/>
            <person name="Attaway T."/>
            <person name="Bell S."/>
            <person name="Buhay C.J."/>
            <person name="Chandrabose M.N."/>
            <person name="Chavez D."/>
            <person name="Clerk-Blankenburg K.P."/>
            <person name="Cree A."/>
            <person name="Dao M."/>
            <person name="Davis C."/>
            <person name="Chacko J."/>
            <person name="Dinh H."/>
            <person name="Dugan-Rocha S."/>
            <person name="Fowler G."/>
            <person name="Garner T.T."/>
            <person name="Garnes J."/>
            <person name="Gnirke A."/>
            <person name="Hawes A."/>
            <person name="Hernandez J."/>
            <person name="Hines S."/>
            <person name="Holder M."/>
            <person name="Hume J."/>
            <person name="Jhangiani S.N."/>
            <person name="Joshi V."/>
            <person name="Khan Z.M."/>
            <person name="Jackson L."/>
            <person name="Kovar C."/>
            <person name="Kowis A."/>
            <person name="Lee S."/>
            <person name="Lewis L.R."/>
            <person name="Margolis J."/>
            <person name="Morgan M."/>
            <person name="Nazareth L.V."/>
            <person name="Nguyen N."/>
            <person name="Okwuonu G."/>
            <person name="Parker D."/>
            <person name="Richards S."/>
            <person name="Ruiz S.J."/>
            <person name="Santibanez J."/>
            <person name="Savard J."/>
            <person name="Scherer S.E."/>
            <person name="Schneider B."/>
            <person name="Sodergren E."/>
            <person name="Tautz D."/>
            <person name="Vattahil S."/>
            <person name="Villasana D."/>
            <person name="White C.S."/>
            <person name="Wright R."/>
            <person name="Park Y."/>
            <person name="Beeman R.W."/>
            <person name="Lord J."/>
            <person name="Oppert B."/>
            <person name="Lorenzen M."/>
            <person name="Brown S."/>
            <person name="Wang L."/>
            <person name="Savard J."/>
            <person name="Tautz D."/>
            <person name="Richards S."/>
            <person name="Weinstock G."/>
            <person name="Gibbs R.A."/>
            <person name="Liu Y."/>
            <person name="Worley K."/>
            <person name="Weinstock G."/>
            <person name="Elsik C.G."/>
            <person name="Reese J.T."/>
            <person name="Elhaik E."/>
            <person name="Landan G."/>
            <person name="Graur D."/>
            <person name="Arensburger P."/>
            <person name="Atkinson P."/>
            <person name="Beeman R.W."/>
            <person name="Beidler J."/>
            <person name="Brown S.J."/>
            <person name="Demuth J.P."/>
            <person name="Drury D.W."/>
            <person name="Du Y.Z."/>
            <person name="Fujiwara H."/>
            <person name="Lorenzen M."/>
            <person name="Maselli V."/>
            <person name="Osanai M."/>
            <person name="Park Y."/>
            <person name="Robertson H.M."/>
            <person name="Tu Z."/>
            <person name="Wang J.J."/>
            <person name="Wang S."/>
            <person name="Richards S."/>
            <person name="Song H."/>
            <person name="Zhang L."/>
            <person name="Sodergren E."/>
            <person name="Werner D."/>
            <person name="Stanke M."/>
            <person name="Morgenstern B."/>
            <person name="Solovyev V."/>
            <person name="Kosarev P."/>
            <person name="Brown G."/>
            <person name="Chen H.C."/>
            <person name="Ermolaeva O."/>
            <person name="Hlavina W."/>
            <person name="Kapustin Y."/>
            <person name="Kiryutin B."/>
            <person name="Kitts P."/>
            <person name="Maglott D."/>
            <person name="Pruitt K."/>
            <person name="Sapojnikov V."/>
            <person name="Souvorov A."/>
            <person name="Mackey A.J."/>
            <person name="Waterhouse R.M."/>
            <person name="Wyder S."/>
            <person name="Zdobnov E.M."/>
            <person name="Zdobnov E.M."/>
            <person name="Wyder S."/>
            <person name="Kriventseva E.V."/>
            <person name="Kadowaki T."/>
            <person name="Bork P."/>
            <person name="Aranda M."/>
            <person name="Bao R."/>
            <person name="Beermann A."/>
            <person name="Berns N."/>
            <person name="Bolognesi R."/>
            <person name="Bonneton F."/>
            <person name="Bopp D."/>
            <person name="Brown S.J."/>
            <person name="Bucher G."/>
            <person name="Butts T."/>
            <person name="Chaumot A."/>
            <person name="Denell R.E."/>
            <person name="Ferrier D.E."/>
            <person name="Friedrich M."/>
            <person name="Gordon C.M."/>
            <person name="Jindra M."/>
            <person name="Klingler M."/>
            <person name="Lan Q."/>
            <person name="Lattorff H.M."/>
            <person name="Laudet V."/>
            <person name="von Levetsow C."/>
            <person name="Liu Z."/>
            <person name="Lutz R."/>
            <person name="Lynch J.A."/>
            <person name="da Fonseca R.N."/>
            <person name="Posnien N."/>
            <person name="Reuter R."/>
            <person name="Roth S."/>
            <person name="Savard J."/>
            <person name="Schinko J.B."/>
            <person name="Schmitt C."/>
            <person name="Schoppmeier M."/>
            <person name="Schroder R."/>
            <person name="Shippy T.D."/>
            <person name="Simonnet F."/>
            <person name="Marques-Souza H."/>
            <person name="Tautz D."/>
            <person name="Tomoyasu Y."/>
            <person name="Trauner J."/>
            <person name="Van der Zee M."/>
            <person name="Vervoort M."/>
            <person name="Wittkopp N."/>
            <person name="Wimmer E.A."/>
            <person name="Yang X."/>
            <person name="Jones A.K."/>
            <person name="Sattelle D.B."/>
            <person name="Ebert P.R."/>
            <person name="Nelson D."/>
            <person name="Scott J.G."/>
            <person name="Beeman R.W."/>
            <person name="Muthukrishnan S."/>
            <person name="Kramer K.J."/>
            <person name="Arakane Y."/>
            <person name="Beeman R.W."/>
            <person name="Zhu Q."/>
            <person name="Hogenkamp D."/>
            <person name="Dixit R."/>
            <person name="Oppert B."/>
            <person name="Jiang H."/>
            <person name="Zou Z."/>
            <person name="Marshall J."/>
            <person name="Elpidina E."/>
            <person name="Vinokurov K."/>
            <person name="Oppert C."/>
            <person name="Zou Z."/>
            <person name="Evans J."/>
            <person name="Lu Z."/>
            <person name="Zhao P."/>
            <person name="Sumathipala N."/>
            <person name="Altincicek B."/>
            <person name="Vilcinskas A."/>
            <person name="Williams M."/>
            <person name="Hultmark D."/>
            <person name="Hetru C."/>
            <person name="Jiang H."/>
            <person name="Grimmelikhuijzen C.J."/>
            <person name="Hauser F."/>
            <person name="Cazzamali G."/>
            <person name="Williamson M."/>
            <person name="Park Y."/>
            <person name="Li B."/>
            <person name="Tanaka Y."/>
            <person name="Predel R."/>
            <person name="Neupert S."/>
            <person name="Schachtner J."/>
            <person name="Verleyen P."/>
            <person name="Raible F."/>
            <person name="Bork P."/>
            <person name="Friedrich M."/>
            <person name="Walden K.K."/>
            <person name="Robertson H.M."/>
            <person name="Angeli S."/>
            <person name="Foret S."/>
            <person name="Bucher G."/>
            <person name="Schuetz S."/>
            <person name="Maleszka R."/>
            <person name="Wimmer E.A."/>
            <person name="Beeman R.W."/>
            <person name="Lorenzen M."/>
            <person name="Tomoyasu Y."/>
            <person name="Miller S.C."/>
            <person name="Grossmann D."/>
            <person name="Bucher G."/>
        </authorList>
    </citation>
    <scope>NUCLEOTIDE SEQUENCE [LARGE SCALE GENOMIC DNA]</scope>
    <source>
        <strain evidence="1 2">Georgia GA2</strain>
    </source>
</reference>
<dbReference type="AlphaFoldDB" id="D6WWD4"/>
<organism evidence="1 2">
    <name type="scientific">Tribolium castaneum</name>
    <name type="common">Red flour beetle</name>
    <dbReference type="NCBI Taxonomy" id="7070"/>
    <lineage>
        <taxon>Eukaryota</taxon>
        <taxon>Metazoa</taxon>
        <taxon>Ecdysozoa</taxon>
        <taxon>Arthropoda</taxon>
        <taxon>Hexapoda</taxon>
        <taxon>Insecta</taxon>
        <taxon>Pterygota</taxon>
        <taxon>Neoptera</taxon>
        <taxon>Endopterygota</taxon>
        <taxon>Coleoptera</taxon>
        <taxon>Polyphaga</taxon>
        <taxon>Cucujiformia</taxon>
        <taxon>Tenebrionidae</taxon>
        <taxon>Tenebrionidae incertae sedis</taxon>
        <taxon>Tribolium</taxon>
    </lineage>
</organism>
<reference evidence="1 2" key="2">
    <citation type="journal article" date="2010" name="Nucleic Acids Res.">
        <title>BeetleBase in 2010: revisions to provide comprehensive genomic information for Tribolium castaneum.</title>
        <authorList>
            <person name="Kim H.S."/>
            <person name="Murphy T."/>
            <person name="Xia J."/>
            <person name="Caragea D."/>
            <person name="Park Y."/>
            <person name="Beeman R.W."/>
            <person name="Lorenzen M.D."/>
            <person name="Butcher S."/>
            <person name="Manak J.R."/>
            <person name="Brown S.J."/>
        </authorList>
    </citation>
    <scope>NUCLEOTIDE SEQUENCE [LARGE SCALE GENOMIC DNA]</scope>
    <source>
        <strain evidence="1 2">Georgia GA2</strain>
    </source>
</reference>
<evidence type="ECO:0000313" key="2">
    <source>
        <dbReference type="Proteomes" id="UP000007266"/>
    </source>
</evidence>
<proteinExistence type="predicted"/>
<dbReference type="HOGENOM" id="CLU_3320652_0_0_1"/>
<protein>
    <submittedName>
        <fullName evidence="1">Uncharacterized protein</fullName>
    </submittedName>
</protein>
<keyword evidence="2" id="KW-1185">Reference proteome</keyword>
<dbReference type="InParanoid" id="D6WWD4"/>